<dbReference type="GO" id="GO:0016757">
    <property type="term" value="F:glycosyltransferase activity"/>
    <property type="evidence" value="ECO:0007669"/>
    <property type="project" value="TreeGrafter"/>
</dbReference>
<keyword evidence="3" id="KW-1133">Transmembrane helix</keyword>
<dbReference type="InterPro" id="IPR029044">
    <property type="entry name" value="Nucleotide-diphossugar_trans"/>
</dbReference>
<name>A0A5C4LAG4_9HYPH</name>
<organism evidence="5 6">
    <name type="scientific">Methylobacterium terricola</name>
    <dbReference type="NCBI Taxonomy" id="2583531"/>
    <lineage>
        <taxon>Bacteria</taxon>
        <taxon>Pseudomonadati</taxon>
        <taxon>Pseudomonadota</taxon>
        <taxon>Alphaproteobacteria</taxon>
        <taxon>Hyphomicrobiales</taxon>
        <taxon>Methylobacteriaceae</taxon>
        <taxon>Methylobacterium</taxon>
    </lineage>
</organism>
<comment type="subcellular location">
    <subcellularLocation>
        <location evidence="1">Membrane</location>
        <topology evidence="1">Single-pass membrane protein</topology>
    </subcellularLocation>
</comment>
<protein>
    <submittedName>
        <fullName evidence="5">Glycosyltransferase family 2 protein</fullName>
    </submittedName>
</protein>
<keyword evidence="3" id="KW-0472">Membrane</keyword>
<dbReference type="EMBL" id="VDDA01000016">
    <property type="protein sequence ID" value="TNC09634.1"/>
    <property type="molecule type" value="Genomic_DNA"/>
</dbReference>
<evidence type="ECO:0000256" key="2">
    <source>
        <dbReference type="ARBA" id="ARBA00022692"/>
    </source>
</evidence>
<comment type="caution">
    <text evidence="5">The sequence shown here is derived from an EMBL/GenBank/DDBJ whole genome shotgun (WGS) entry which is preliminary data.</text>
</comment>
<accession>A0A5C4LAG4</accession>
<keyword evidence="6" id="KW-1185">Reference proteome</keyword>
<dbReference type="GO" id="GO:0005737">
    <property type="term" value="C:cytoplasm"/>
    <property type="evidence" value="ECO:0007669"/>
    <property type="project" value="TreeGrafter"/>
</dbReference>
<evidence type="ECO:0000256" key="3">
    <source>
        <dbReference type="ARBA" id="ARBA00022989"/>
    </source>
</evidence>
<dbReference type="PANTHER" id="PTHR21461">
    <property type="entry name" value="GLYCOSYLTRANSFERASE FAMILY 92 PROTEIN"/>
    <property type="match status" value="1"/>
</dbReference>
<dbReference type="Proteomes" id="UP000305267">
    <property type="component" value="Unassembled WGS sequence"/>
</dbReference>
<dbReference type="Gene3D" id="3.90.550.10">
    <property type="entry name" value="Spore Coat Polysaccharide Biosynthesis Protein SpsA, Chain A"/>
    <property type="match status" value="1"/>
</dbReference>
<feature type="compositionally biased region" description="Basic residues" evidence="4">
    <location>
        <begin position="1"/>
        <end position="10"/>
    </location>
</feature>
<reference evidence="5 6" key="1">
    <citation type="submission" date="2019-06" db="EMBL/GenBank/DDBJ databases">
        <title>Genome of Methylobacterium sp. 17Sr1-39.</title>
        <authorList>
            <person name="Seo T."/>
        </authorList>
    </citation>
    <scope>NUCLEOTIDE SEQUENCE [LARGE SCALE GENOMIC DNA]</scope>
    <source>
        <strain evidence="5 6">17Sr1-39</strain>
    </source>
</reference>
<evidence type="ECO:0000256" key="1">
    <source>
        <dbReference type="ARBA" id="ARBA00004167"/>
    </source>
</evidence>
<keyword evidence="5" id="KW-0808">Transferase</keyword>
<dbReference type="Pfam" id="PF13704">
    <property type="entry name" value="Glyco_tranf_2_4"/>
    <property type="match status" value="1"/>
</dbReference>
<evidence type="ECO:0000313" key="6">
    <source>
        <dbReference type="Proteomes" id="UP000305267"/>
    </source>
</evidence>
<dbReference type="PANTHER" id="PTHR21461:SF69">
    <property type="entry name" value="GLYCOSYLTRANSFERASE FAMILY 92 PROTEIN"/>
    <property type="match status" value="1"/>
</dbReference>
<proteinExistence type="predicted"/>
<dbReference type="CDD" id="cd00761">
    <property type="entry name" value="Glyco_tranf_GTA_type"/>
    <property type="match status" value="1"/>
</dbReference>
<sequence>MPPGRRLRAKRPMEVGRDRCRRPQARTGSKRNPSAGRPEASLSIQDYEMKSKNFSTVVAIAKNEGRYIAEWIAYNLAIGFDRIVIFSNDSTDAMDRIVSDIAALDPRVSLIDWPSIPDTSPQITAYAHALKIVTTPWIIFLDIDEFLLPFADGSVRGFLDRVPADVASVHINWRNFGSGGRTSPDYGFVTKTFFHAADPGWENHCHFKTFARIDRATDVHIHDIGSSTGRRVLSDFQDFQMPARGMANRIAHDGIQINHYQCKTYDEFCTRMMRGDANYATKQPRDHSQRRFEILDRNETVDTRIKMFEAKFDHEYKLMPI</sequence>
<dbReference type="AlphaFoldDB" id="A0A5C4LAG4"/>
<dbReference type="OrthoDB" id="1997677at2"/>
<evidence type="ECO:0000313" key="5">
    <source>
        <dbReference type="EMBL" id="TNC09634.1"/>
    </source>
</evidence>
<evidence type="ECO:0000256" key="4">
    <source>
        <dbReference type="SAM" id="MobiDB-lite"/>
    </source>
</evidence>
<keyword evidence="2" id="KW-0812">Transmembrane</keyword>
<dbReference type="SUPFAM" id="SSF53448">
    <property type="entry name" value="Nucleotide-diphospho-sugar transferases"/>
    <property type="match status" value="1"/>
</dbReference>
<dbReference type="GO" id="GO:0016020">
    <property type="term" value="C:membrane"/>
    <property type="evidence" value="ECO:0007669"/>
    <property type="project" value="UniProtKB-SubCell"/>
</dbReference>
<feature type="region of interest" description="Disordered" evidence="4">
    <location>
        <begin position="1"/>
        <end position="40"/>
    </location>
</feature>
<gene>
    <name evidence="5" type="ORF">FF100_25860</name>
</gene>